<sequence>MLPRSLAALFVALIAPMAGAADFSDPDWPCIQRKQPHLSLAQVWSGPVPDAAAEDLARSAAIQALAEVLEQRRLPIEDAEARIAAFAEGRSPAEMTALFLATFQRIEAVRTRVIAGIARYAHKQAALDDQIDARRAELAVLMAAEVKDFDRIDAVEAQLDWDTRIFRDRQQSLTHVCETPVILERRAFALGRAVMTHMPK</sequence>
<evidence type="ECO:0000256" key="1">
    <source>
        <dbReference type="SAM" id="SignalP"/>
    </source>
</evidence>
<dbReference type="EMBL" id="OAOQ01000001">
    <property type="protein sequence ID" value="SNX67556.1"/>
    <property type="molecule type" value="Genomic_DNA"/>
</dbReference>
<evidence type="ECO:0000313" key="2">
    <source>
        <dbReference type="EMBL" id="SNX67556.1"/>
    </source>
</evidence>
<keyword evidence="3" id="KW-1185">Reference proteome</keyword>
<organism evidence="2 3">
    <name type="scientific">Cereibacter ovatus</name>
    <dbReference type="NCBI Taxonomy" id="439529"/>
    <lineage>
        <taxon>Bacteria</taxon>
        <taxon>Pseudomonadati</taxon>
        <taxon>Pseudomonadota</taxon>
        <taxon>Alphaproteobacteria</taxon>
        <taxon>Rhodobacterales</taxon>
        <taxon>Paracoccaceae</taxon>
        <taxon>Cereibacter</taxon>
    </lineage>
</organism>
<evidence type="ECO:0000313" key="3">
    <source>
        <dbReference type="Proteomes" id="UP000219467"/>
    </source>
</evidence>
<feature type="signal peptide" evidence="1">
    <location>
        <begin position="1"/>
        <end position="20"/>
    </location>
</feature>
<feature type="chain" id="PRO_5012312297" evidence="1">
    <location>
        <begin position="21"/>
        <end position="200"/>
    </location>
</feature>
<keyword evidence="1" id="KW-0732">Signal</keyword>
<protein>
    <submittedName>
        <fullName evidence="2">Uncharacterized protein</fullName>
    </submittedName>
</protein>
<accession>A0A285CKJ5</accession>
<reference evidence="3" key="1">
    <citation type="submission" date="2017-08" db="EMBL/GenBank/DDBJ databases">
        <authorList>
            <person name="Varghese N."/>
            <person name="Submissions S."/>
        </authorList>
    </citation>
    <scope>NUCLEOTIDE SEQUENCE [LARGE SCALE GENOMIC DNA]</scope>
    <source>
        <strain evidence="3">JA234</strain>
    </source>
</reference>
<dbReference type="AlphaFoldDB" id="A0A285CKJ5"/>
<proteinExistence type="predicted"/>
<gene>
    <name evidence="2" type="ORF">SAMN05878503_101192</name>
</gene>
<name>A0A285CKJ5_9RHOB</name>
<dbReference type="Proteomes" id="UP000219467">
    <property type="component" value="Unassembled WGS sequence"/>
</dbReference>
<dbReference type="RefSeq" id="WP_176504456.1">
    <property type="nucleotide sequence ID" value="NZ_OAOQ01000001.1"/>
</dbReference>